<evidence type="ECO:0000313" key="5">
    <source>
        <dbReference type="Proteomes" id="UP001597237"/>
    </source>
</evidence>
<dbReference type="InterPro" id="IPR050832">
    <property type="entry name" value="Bact_Acetyltransf"/>
</dbReference>
<evidence type="ECO:0000313" key="4">
    <source>
        <dbReference type="EMBL" id="MFD1782119.1"/>
    </source>
</evidence>
<dbReference type="Gene3D" id="3.40.630.30">
    <property type="match status" value="1"/>
</dbReference>
<dbReference type="Proteomes" id="UP001597237">
    <property type="component" value="Unassembled WGS sequence"/>
</dbReference>
<reference evidence="5" key="1">
    <citation type="journal article" date="2019" name="Int. J. Syst. Evol. Microbiol.">
        <title>The Global Catalogue of Microorganisms (GCM) 10K type strain sequencing project: providing services to taxonomists for standard genome sequencing and annotation.</title>
        <authorList>
            <consortium name="The Broad Institute Genomics Platform"/>
            <consortium name="The Broad Institute Genome Sequencing Center for Infectious Disease"/>
            <person name="Wu L."/>
            <person name="Ma J."/>
        </authorList>
    </citation>
    <scope>NUCLEOTIDE SEQUENCE [LARGE SCALE GENOMIC DNA]</scope>
    <source>
        <strain evidence="5">DFY28</strain>
    </source>
</reference>
<organism evidence="4 5">
    <name type="scientific">Phenylobacterium terrae</name>
    <dbReference type="NCBI Taxonomy" id="2665495"/>
    <lineage>
        <taxon>Bacteria</taxon>
        <taxon>Pseudomonadati</taxon>
        <taxon>Pseudomonadota</taxon>
        <taxon>Alphaproteobacteria</taxon>
        <taxon>Caulobacterales</taxon>
        <taxon>Caulobacteraceae</taxon>
        <taxon>Phenylobacterium</taxon>
    </lineage>
</organism>
<proteinExistence type="predicted"/>
<keyword evidence="1 4" id="KW-0808">Transferase</keyword>
<dbReference type="EMBL" id="JBHUEY010000001">
    <property type="protein sequence ID" value="MFD1782119.1"/>
    <property type="molecule type" value="Genomic_DNA"/>
</dbReference>
<comment type="caution">
    <text evidence="4">The sequence shown here is derived from an EMBL/GenBank/DDBJ whole genome shotgun (WGS) entry which is preliminary data.</text>
</comment>
<keyword evidence="2 4" id="KW-0012">Acyltransferase</keyword>
<dbReference type="InterPro" id="IPR000182">
    <property type="entry name" value="GNAT_dom"/>
</dbReference>
<dbReference type="RefSeq" id="WP_377281053.1">
    <property type="nucleotide sequence ID" value="NZ_JBHRSI010000003.1"/>
</dbReference>
<dbReference type="CDD" id="cd04301">
    <property type="entry name" value="NAT_SF"/>
    <property type="match status" value="1"/>
</dbReference>
<dbReference type="PROSITE" id="PS51186">
    <property type="entry name" value="GNAT"/>
    <property type="match status" value="1"/>
</dbReference>
<evidence type="ECO:0000259" key="3">
    <source>
        <dbReference type="PROSITE" id="PS51186"/>
    </source>
</evidence>
<evidence type="ECO:0000256" key="2">
    <source>
        <dbReference type="ARBA" id="ARBA00023315"/>
    </source>
</evidence>
<accession>A0ABW4MWN3</accession>
<keyword evidence="5" id="KW-1185">Reference proteome</keyword>
<gene>
    <name evidence="4" type="ORF">ACFSC0_01840</name>
</gene>
<protein>
    <submittedName>
        <fullName evidence="4">GNAT family N-acetyltransferase</fullName>
        <ecNumber evidence="4">2.3.-.-</ecNumber>
    </submittedName>
</protein>
<evidence type="ECO:0000256" key="1">
    <source>
        <dbReference type="ARBA" id="ARBA00022679"/>
    </source>
</evidence>
<name>A0ABW4MWN3_9CAUL</name>
<dbReference type="EC" id="2.3.-.-" evidence="4"/>
<dbReference type="InterPro" id="IPR016181">
    <property type="entry name" value="Acyl_CoA_acyltransferase"/>
</dbReference>
<feature type="domain" description="N-acetyltransferase" evidence="3">
    <location>
        <begin position="1"/>
        <end position="167"/>
    </location>
</feature>
<dbReference type="PANTHER" id="PTHR43877">
    <property type="entry name" value="AMINOALKYLPHOSPHONATE N-ACETYLTRANSFERASE-RELATED-RELATED"/>
    <property type="match status" value="1"/>
</dbReference>
<dbReference type="SUPFAM" id="SSF55729">
    <property type="entry name" value="Acyl-CoA N-acyltransferases (Nat)"/>
    <property type="match status" value="1"/>
</dbReference>
<sequence length="172" mass="18561">MQIEQLTPEAMAAEIEALADVLHACVLDGASIGFVLPFAPAEAAGFWRKVQAEVADGGTRICVARLEGRLVGCVLLQLAAKPNQRHRADIAKLLVHPAARRRGLGRALMQAAEACARLEGRTLLNLDTRTGDPSEALYRSLGFELMGIAPAYARHPVADVLEDCSFMFKRLA</sequence>
<dbReference type="GO" id="GO:0016746">
    <property type="term" value="F:acyltransferase activity"/>
    <property type="evidence" value="ECO:0007669"/>
    <property type="project" value="UniProtKB-KW"/>
</dbReference>
<dbReference type="Pfam" id="PF13508">
    <property type="entry name" value="Acetyltransf_7"/>
    <property type="match status" value="1"/>
</dbReference>